<organism evidence="3 5">
    <name type="scientific">Alkalihalobacillus alcalophilus ATCC 27647 = CGMCC 1.3604</name>
    <dbReference type="NCBI Taxonomy" id="1218173"/>
    <lineage>
        <taxon>Bacteria</taxon>
        <taxon>Bacillati</taxon>
        <taxon>Bacillota</taxon>
        <taxon>Bacilli</taxon>
        <taxon>Bacillales</taxon>
        <taxon>Bacillaceae</taxon>
        <taxon>Alkalihalobacillus</taxon>
    </lineage>
</organism>
<dbReference type="Proteomes" id="UP000297014">
    <property type="component" value="Unassembled WGS sequence"/>
</dbReference>
<protein>
    <recommendedName>
        <fullName evidence="7">Lipoprotein</fullName>
    </recommendedName>
</protein>
<feature type="compositionally biased region" description="Basic and acidic residues" evidence="1">
    <location>
        <begin position="72"/>
        <end position="90"/>
    </location>
</feature>
<gene>
    <name evidence="4" type="ORF">AJ85_13955</name>
    <name evidence="3" type="ORF">BALCAV_0216510</name>
</gene>
<feature type="signal peptide" evidence="2">
    <location>
        <begin position="1"/>
        <end position="22"/>
    </location>
</feature>
<dbReference type="Proteomes" id="UP000002754">
    <property type="component" value="Unassembled WGS sequence"/>
</dbReference>
<dbReference type="EMBL" id="JALP01000185">
    <property type="protein sequence ID" value="THG89994.1"/>
    <property type="molecule type" value="Genomic_DNA"/>
</dbReference>
<evidence type="ECO:0008006" key="7">
    <source>
        <dbReference type="Google" id="ProtNLM"/>
    </source>
</evidence>
<evidence type="ECO:0000256" key="2">
    <source>
        <dbReference type="SAM" id="SignalP"/>
    </source>
</evidence>
<dbReference type="PROSITE" id="PS51257">
    <property type="entry name" value="PROKAR_LIPOPROTEIN"/>
    <property type="match status" value="1"/>
</dbReference>
<accession>A0A094WF67</accession>
<keyword evidence="5" id="KW-1185">Reference proteome</keyword>
<proteinExistence type="predicted"/>
<evidence type="ECO:0000313" key="5">
    <source>
        <dbReference type="Proteomes" id="UP000002754"/>
    </source>
</evidence>
<keyword evidence="2" id="KW-0732">Signal</keyword>
<evidence type="ECO:0000256" key="1">
    <source>
        <dbReference type="SAM" id="MobiDB-lite"/>
    </source>
</evidence>
<feature type="chain" id="PRO_5036290839" description="Lipoprotein" evidence="2">
    <location>
        <begin position="23"/>
        <end position="90"/>
    </location>
</feature>
<evidence type="ECO:0000313" key="4">
    <source>
        <dbReference type="EMBL" id="THG89994.1"/>
    </source>
</evidence>
<feature type="region of interest" description="Disordered" evidence="1">
    <location>
        <begin position="26"/>
        <end position="90"/>
    </location>
</feature>
<sequence length="90" mass="10027">MKKMVLGVVSTALAFGMLTACGNVNEPNDPILDEELPTEDPYVEDGLDDNLGEEDINEGVDPQGFRGGSRRGNLDPHNIDRERMNDYYRN</sequence>
<feature type="compositionally biased region" description="Acidic residues" evidence="1">
    <location>
        <begin position="31"/>
        <end position="58"/>
    </location>
</feature>
<dbReference type="RefSeq" id="WP_004427969.1">
    <property type="nucleotide sequence ID" value="NZ_ALPT02000063.1"/>
</dbReference>
<evidence type="ECO:0000313" key="6">
    <source>
        <dbReference type="Proteomes" id="UP000297014"/>
    </source>
</evidence>
<reference evidence="3 5" key="1">
    <citation type="journal article" date="2014" name="Genome Announc.">
        <title>Draft Genome Sequence of Bacillus alcalophilus AV1934, a Classic Alkaliphile Isolated from Human Feces in 1934.</title>
        <authorList>
            <person name="Attie O."/>
            <person name="Jayaprakash A."/>
            <person name="Shah H."/>
            <person name="Paulsen I.T."/>
            <person name="Morino M."/>
            <person name="Takahashi Y."/>
            <person name="Narumi I."/>
            <person name="Sachidanandam R."/>
            <person name="Satoh K."/>
            <person name="Ito M."/>
            <person name="Krulwich T.A."/>
        </authorList>
    </citation>
    <scope>NUCLEOTIDE SEQUENCE [LARGE SCALE GENOMIC DNA]</scope>
    <source>
        <strain evidence="3 5">AV1934</strain>
    </source>
</reference>
<comment type="caution">
    <text evidence="3">The sequence shown here is derived from an EMBL/GenBank/DDBJ whole genome shotgun (WGS) entry which is preliminary data.</text>
</comment>
<dbReference type="EMBL" id="ALPT02000063">
    <property type="protein sequence ID" value="KGA96399.1"/>
    <property type="molecule type" value="Genomic_DNA"/>
</dbReference>
<name>A0A094WF67_ALKAL</name>
<evidence type="ECO:0000313" key="3">
    <source>
        <dbReference type="EMBL" id="KGA96399.1"/>
    </source>
</evidence>
<dbReference type="AlphaFoldDB" id="A0A094WF67"/>
<reference evidence="4 6" key="2">
    <citation type="submission" date="2014-01" db="EMBL/GenBank/DDBJ databases">
        <title>Draft genome sequencing of Bacillus alcalophilus CGMCC 1.3604.</title>
        <authorList>
            <person name="Yang J."/>
            <person name="Diao L."/>
            <person name="Yang S."/>
        </authorList>
    </citation>
    <scope>NUCLEOTIDE SEQUENCE [LARGE SCALE GENOMIC DNA]</scope>
    <source>
        <strain evidence="4 6">CGMCC 1.3604</strain>
    </source>
</reference>